<keyword evidence="2" id="KW-0548">Nucleotidyltransferase</keyword>
<reference evidence="8" key="1">
    <citation type="submission" date="2025-08" db="UniProtKB">
        <authorList>
            <consortium name="RefSeq"/>
        </authorList>
    </citation>
    <scope>IDENTIFICATION</scope>
</reference>
<sequence length="927" mass="105087">MALTTEQFQKLLDQNYMQQQALIAALTRQKGGNMTKCKSFFDGEKETEKVESFLSAITLFKNLEGISDEDFIQGLPLVLRGEAGIWWQGVKNEIATVADFESRLREKFSPLKLPHLLYQELMSITQGTLESTENFITKKRMLFSLLPEPKHCERQQIDMIYHLLRLDIRDKAPRTSFTTYNQLIETAKGIEQINNERKISHPNAPYVQHSKIRCSFCKNPGHSVSECRKKKKIESRAEQSQTSKYGQAQTQAPSPSQPKFSCYGCGAPNVVRTNCPTCCQKTIKPIIKKEEIGFCSLSIRHETKPRPVIPATIGGIKGFPYVDTCAKTNIASYSLYCRLLEQGYGFKEEKVELTLADGVSRCCKVLTVRVDVEVYDRVFPTTFMILPESRKNKTLLGIGFLTTAMMVLNLPQFTWHFVDNPDDVHELFTEDFVKFKNEEFASRHAAIPSTICAPVNAVTWSSNASTLSSDTESLVSVPDPKNEASLPHKTEQMNRKYELREINFGTPKRVKTLFDGYSPRLNYMYRDAQINIQMQDVELSPNSLALFPDVGINTVDIDLPSDIELSPDHQNQLKNLLSTFEDVFTPNSEPAKYAQHAINTAEHGPISVPPYRLSPPRRERFETIAIDLFGPLPSAPDGKAWILIVQDNATRWVELFALESATAEACAETLLNEVILRYGLPRRLTSDNGSQFVSAVMQKLCFCLGIKHTFTPIYHPQANPVERRNRDLKTQLGILVEGNHSSWPEKLPSIRFAMNTSVCTSTEKTPAYLTFGRELRTTDDIQHDFRQIVESENFIAEITPKLKSLAYTIKKAREVQEMKEEARKEYFDKQRRQSPRYKANDLVLANIHPISKASKGYSSKLTPRRDGPYMIVAQVGPASYKLANIDDPDTVIGTYHASSLKPYIGSREELPAPVQPLRKRGRPRKNK</sequence>
<evidence type="ECO:0000256" key="2">
    <source>
        <dbReference type="ARBA" id="ARBA00022695"/>
    </source>
</evidence>
<feature type="region of interest" description="Disordered" evidence="5">
    <location>
        <begin position="228"/>
        <end position="257"/>
    </location>
</feature>
<dbReference type="Gene3D" id="2.40.70.10">
    <property type="entry name" value="Acid Proteases"/>
    <property type="match status" value="1"/>
</dbReference>
<protein>
    <submittedName>
        <fullName evidence="8">Uncharacterized protein LOC128198386</fullName>
    </submittedName>
</protein>
<feature type="domain" description="Integrase catalytic" evidence="6">
    <location>
        <begin position="611"/>
        <end position="774"/>
    </location>
</feature>
<dbReference type="Gene3D" id="3.30.420.10">
    <property type="entry name" value="Ribonuclease H-like superfamily/Ribonuclease H"/>
    <property type="match status" value="1"/>
</dbReference>
<name>A0ABM3LKI5_BICAN</name>
<dbReference type="GeneID" id="128198386"/>
<feature type="compositionally biased region" description="Low complexity" evidence="5">
    <location>
        <begin position="247"/>
        <end position="257"/>
    </location>
</feature>
<dbReference type="Pfam" id="PF24626">
    <property type="entry name" value="SH3_Tf2-1"/>
    <property type="match status" value="1"/>
</dbReference>
<proteinExistence type="predicted"/>
<evidence type="ECO:0000313" key="8">
    <source>
        <dbReference type="RefSeq" id="XP_052739581.1"/>
    </source>
</evidence>
<organism evidence="7 8">
    <name type="scientific">Bicyclus anynana</name>
    <name type="common">Squinting bush brown butterfly</name>
    <dbReference type="NCBI Taxonomy" id="110368"/>
    <lineage>
        <taxon>Eukaryota</taxon>
        <taxon>Metazoa</taxon>
        <taxon>Ecdysozoa</taxon>
        <taxon>Arthropoda</taxon>
        <taxon>Hexapoda</taxon>
        <taxon>Insecta</taxon>
        <taxon>Pterygota</taxon>
        <taxon>Neoptera</taxon>
        <taxon>Endopterygota</taxon>
        <taxon>Lepidoptera</taxon>
        <taxon>Glossata</taxon>
        <taxon>Ditrysia</taxon>
        <taxon>Papilionoidea</taxon>
        <taxon>Nymphalidae</taxon>
        <taxon>Satyrinae</taxon>
        <taxon>Satyrini</taxon>
        <taxon>Mycalesina</taxon>
        <taxon>Bicyclus</taxon>
    </lineage>
</organism>
<keyword evidence="7" id="KW-1185">Reference proteome</keyword>
<evidence type="ECO:0000259" key="6">
    <source>
        <dbReference type="PROSITE" id="PS50994"/>
    </source>
</evidence>
<dbReference type="SMART" id="SM00343">
    <property type="entry name" value="ZnF_C2HC"/>
    <property type="match status" value="2"/>
</dbReference>
<evidence type="ECO:0000256" key="1">
    <source>
        <dbReference type="ARBA" id="ARBA00022679"/>
    </source>
</evidence>
<dbReference type="InterPro" id="IPR036875">
    <property type="entry name" value="Znf_CCHC_sf"/>
</dbReference>
<gene>
    <name evidence="8" type="primary">LOC128198386</name>
</gene>
<feature type="region of interest" description="Disordered" evidence="5">
    <location>
        <begin position="906"/>
        <end position="927"/>
    </location>
</feature>
<keyword evidence="4" id="KW-0378">Hydrolase</keyword>
<keyword evidence="1" id="KW-0808">Transferase</keyword>
<dbReference type="InterPro" id="IPR036397">
    <property type="entry name" value="RNaseH_sf"/>
</dbReference>
<dbReference type="PROSITE" id="PS50994">
    <property type="entry name" value="INTEGRASE"/>
    <property type="match status" value="1"/>
</dbReference>
<dbReference type="InterPro" id="IPR012337">
    <property type="entry name" value="RNaseH-like_sf"/>
</dbReference>
<dbReference type="Pfam" id="PF00665">
    <property type="entry name" value="rve"/>
    <property type="match status" value="1"/>
</dbReference>
<dbReference type="InterPro" id="IPR050951">
    <property type="entry name" value="Retrovirus_Pol_polyprotein"/>
</dbReference>
<dbReference type="InterPro" id="IPR001584">
    <property type="entry name" value="Integrase_cat-core"/>
</dbReference>
<dbReference type="InterPro" id="IPR021109">
    <property type="entry name" value="Peptidase_aspartic_dom_sf"/>
</dbReference>
<evidence type="ECO:0000256" key="5">
    <source>
        <dbReference type="SAM" id="MobiDB-lite"/>
    </source>
</evidence>
<evidence type="ECO:0000256" key="4">
    <source>
        <dbReference type="ARBA" id="ARBA00022759"/>
    </source>
</evidence>
<keyword evidence="4" id="KW-0255">Endonuclease</keyword>
<keyword evidence="3" id="KW-0540">Nuclease</keyword>
<evidence type="ECO:0000313" key="7">
    <source>
        <dbReference type="Proteomes" id="UP001652582"/>
    </source>
</evidence>
<dbReference type="RefSeq" id="XP_052739581.1">
    <property type="nucleotide sequence ID" value="XM_052883621.1"/>
</dbReference>
<dbReference type="SUPFAM" id="SSF53098">
    <property type="entry name" value="Ribonuclease H-like"/>
    <property type="match status" value="1"/>
</dbReference>
<evidence type="ECO:0000256" key="3">
    <source>
        <dbReference type="ARBA" id="ARBA00022722"/>
    </source>
</evidence>
<dbReference type="Proteomes" id="UP001652582">
    <property type="component" value="Chromosome 9"/>
</dbReference>
<accession>A0ABM3LKI5</accession>
<dbReference type="InterPro" id="IPR056924">
    <property type="entry name" value="SH3_Tf2-1"/>
</dbReference>
<dbReference type="PANTHER" id="PTHR37984">
    <property type="entry name" value="PROTEIN CBG26694"/>
    <property type="match status" value="1"/>
</dbReference>
<feature type="compositionally biased region" description="Basic residues" evidence="5">
    <location>
        <begin position="917"/>
        <end position="927"/>
    </location>
</feature>
<dbReference type="PANTHER" id="PTHR37984:SF5">
    <property type="entry name" value="PROTEIN NYNRIN-LIKE"/>
    <property type="match status" value="1"/>
</dbReference>
<dbReference type="SUPFAM" id="SSF57756">
    <property type="entry name" value="Retrovirus zinc finger-like domains"/>
    <property type="match status" value="1"/>
</dbReference>
<dbReference type="InterPro" id="IPR001878">
    <property type="entry name" value="Znf_CCHC"/>
</dbReference>